<dbReference type="PANTHER" id="PTHR44163">
    <property type="entry name" value="U3 SMALL NUCLEOLAR RNA-ASSOCIATED PROTEIN 4 HOMOLOG"/>
    <property type="match status" value="1"/>
</dbReference>
<dbReference type="Pfam" id="PF23726">
    <property type="entry name" value="Beta-prop_RSE1_2nd"/>
    <property type="match status" value="1"/>
</dbReference>
<dbReference type="GO" id="GO:0034455">
    <property type="term" value="C:t-UTP complex"/>
    <property type="evidence" value="ECO:0007669"/>
    <property type="project" value="TreeGrafter"/>
</dbReference>
<reference evidence="4" key="1">
    <citation type="submission" date="2022-01" db="EMBL/GenBank/DDBJ databases">
        <authorList>
            <person name="King R."/>
        </authorList>
    </citation>
    <scope>NUCLEOTIDE SEQUENCE</scope>
</reference>
<keyword evidence="5" id="KW-1185">Reference proteome</keyword>
<evidence type="ECO:0000259" key="3">
    <source>
        <dbReference type="Pfam" id="PF23726"/>
    </source>
</evidence>
<dbReference type="Proteomes" id="UP001152799">
    <property type="component" value="Chromosome 6"/>
</dbReference>
<name>A0A9N9MVE0_9CUCU</name>
<dbReference type="Pfam" id="PF12894">
    <property type="entry name" value="ANAPC4_WD40"/>
    <property type="match status" value="1"/>
</dbReference>
<dbReference type="GO" id="GO:0000462">
    <property type="term" value="P:maturation of SSU-rRNA from tricistronic rRNA transcript (SSU-rRNA, 5.8S rRNA, LSU-rRNA)"/>
    <property type="evidence" value="ECO:0007669"/>
    <property type="project" value="InterPro"/>
</dbReference>
<dbReference type="PANTHER" id="PTHR44163:SF1">
    <property type="entry name" value="U3 SMALL NUCLEOLAR RNA-ASSOCIATED PROTEIN 4 HOMOLOG"/>
    <property type="match status" value="1"/>
</dbReference>
<dbReference type="OrthoDB" id="8883818at2759"/>
<dbReference type="InterPro" id="IPR015943">
    <property type="entry name" value="WD40/YVTN_repeat-like_dom_sf"/>
</dbReference>
<dbReference type="InterPro" id="IPR001680">
    <property type="entry name" value="WD40_rpt"/>
</dbReference>
<sequence>MPQCMVHNVGFYAPEARAIYSMALNEAENKLAVARSDASIEIWNLSNLPFIDRTIASNLENFSVEGLSWCDNRLFSVGLHGWLVEYDLFRLNVKNKWAVTGEAATCLDAIKPHLAVGTEQGYINIFSLNEDEVRFEKFLDKQEGRIICLKYSSQGDFVAAGSINAIRIWNVKTGHAIHKMVLGQSETKKNTIVWCLEVLDDFSIFSGDSRGILTLWDGKLGAQIESYQSHKADIIAICLDEKKESIYCAGVDPTIANFEKVKVGSNDKWVKSIQRKIHDHDVRAMVFNKGKLYSAGIDSYLVCSYHPPKTLIKYAPILQSPCVEVGKGLILLRYAKRIELWSLGSGQKVSDGYKGAVELKSKPKKLVTIQKLGKNWSEEDEPEAIVCSSVSLNGELIFLATSTGFRLYQFKMVEDKPELTKLDDLDDDNIPCVQGTFNNQYKQLIVALDNGSITIYDWEDGNPFISQRIDKNKEYLSDTVSLLTVSTCGKYFAVADCKSNIVIFAHHQDGYSFKAKLPKYNVPPTALGINSGNVVVVYANNRVVEYDLAHKKFTDLSRKLENSNGWKSKTHPVRTISFDSRDKNVIFLHDDSNVVIINKDGLKSSKTNSKSIKMAKTDKQSPMVNGHASEQLKIKTIQKYKHLVHFLAIQEGEFVAVEANPLSILEQLPPAFAQKTFGSKLLKKDLTSRICRSLSIKTFAVDEVQSIIGAEDEKISLDRKGFSKYFKSYHKLD</sequence>
<evidence type="ECO:0000313" key="4">
    <source>
        <dbReference type="EMBL" id="CAG9769857.1"/>
    </source>
</evidence>
<evidence type="ECO:0000313" key="5">
    <source>
        <dbReference type="Proteomes" id="UP001152799"/>
    </source>
</evidence>
<dbReference type="InterPro" id="IPR046351">
    <property type="entry name" value="UTP4"/>
</dbReference>
<organism evidence="4 5">
    <name type="scientific">Ceutorhynchus assimilis</name>
    <name type="common">cabbage seed weevil</name>
    <dbReference type="NCBI Taxonomy" id="467358"/>
    <lineage>
        <taxon>Eukaryota</taxon>
        <taxon>Metazoa</taxon>
        <taxon>Ecdysozoa</taxon>
        <taxon>Arthropoda</taxon>
        <taxon>Hexapoda</taxon>
        <taxon>Insecta</taxon>
        <taxon>Pterygota</taxon>
        <taxon>Neoptera</taxon>
        <taxon>Endopterygota</taxon>
        <taxon>Coleoptera</taxon>
        <taxon>Polyphaga</taxon>
        <taxon>Cucujiformia</taxon>
        <taxon>Curculionidae</taxon>
        <taxon>Ceutorhynchinae</taxon>
        <taxon>Ceutorhynchus</taxon>
    </lineage>
</organism>
<gene>
    <name evidence="4" type="ORF">CEUTPL_LOCUS10331</name>
</gene>
<accession>A0A9N9MVE0</accession>
<dbReference type="GO" id="GO:0030686">
    <property type="term" value="C:90S preribosome"/>
    <property type="evidence" value="ECO:0007669"/>
    <property type="project" value="InterPro"/>
</dbReference>
<protein>
    <submittedName>
        <fullName evidence="4">Uncharacterized protein</fullName>
    </submittedName>
</protein>
<dbReference type="SUPFAM" id="SSF50978">
    <property type="entry name" value="WD40 repeat-like"/>
    <property type="match status" value="2"/>
</dbReference>
<dbReference type="InterPro" id="IPR024977">
    <property type="entry name" value="Apc4-like_WD40_dom"/>
</dbReference>
<keyword evidence="1" id="KW-0853">WD repeat</keyword>
<dbReference type="Gene3D" id="2.130.10.10">
    <property type="entry name" value="YVTN repeat-like/Quinoprotein amine dehydrogenase"/>
    <property type="match status" value="2"/>
</dbReference>
<dbReference type="AlphaFoldDB" id="A0A9N9MVE0"/>
<dbReference type="EMBL" id="OU892282">
    <property type="protein sequence ID" value="CAG9769857.1"/>
    <property type="molecule type" value="Genomic_DNA"/>
</dbReference>
<feature type="domain" description="Anaphase-promoting complex subunit 4-like WD40" evidence="2">
    <location>
        <begin position="114"/>
        <end position="194"/>
    </location>
</feature>
<feature type="domain" description="RSE1/DDB1/CPSF1 second beta-propeller" evidence="3">
    <location>
        <begin position="397"/>
        <end position="612"/>
    </location>
</feature>
<dbReference type="PROSITE" id="PS50082">
    <property type="entry name" value="WD_REPEATS_2"/>
    <property type="match status" value="1"/>
</dbReference>
<dbReference type="InterPro" id="IPR058543">
    <property type="entry name" value="Beta-prop_RSE1/DDB1/CPSF1_2nd"/>
</dbReference>
<dbReference type="GO" id="GO:0003723">
    <property type="term" value="F:RNA binding"/>
    <property type="evidence" value="ECO:0007669"/>
    <property type="project" value="TreeGrafter"/>
</dbReference>
<feature type="repeat" description="WD" evidence="1">
    <location>
        <begin position="12"/>
        <end position="47"/>
    </location>
</feature>
<evidence type="ECO:0000256" key="1">
    <source>
        <dbReference type="PROSITE-ProRule" id="PRU00221"/>
    </source>
</evidence>
<dbReference type="SMART" id="SM00320">
    <property type="entry name" value="WD40"/>
    <property type="match status" value="6"/>
</dbReference>
<dbReference type="GO" id="GO:0032040">
    <property type="term" value="C:small-subunit processome"/>
    <property type="evidence" value="ECO:0007669"/>
    <property type="project" value="TreeGrafter"/>
</dbReference>
<evidence type="ECO:0000259" key="2">
    <source>
        <dbReference type="Pfam" id="PF12894"/>
    </source>
</evidence>
<proteinExistence type="predicted"/>
<dbReference type="InterPro" id="IPR036322">
    <property type="entry name" value="WD40_repeat_dom_sf"/>
</dbReference>